<gene>
    <name evidence="10" type="ORF">OPV22_024083</name>
</gene>
<keyword evidence="3" id="KW-0134">Cell wall</keyword>
<comment type="caution">
    <text evidence="10">The sequence shown here is derived from an EMBL/GenBank/DDBJ whole genome shotgun (WGS) entry which is preliminary data.</text>
</comment>
<keyword evidence="4" id="KW-0964">Secreted</keyword>
<evidence type="ECO:0008006" key="12">
    <source>
        <dbReference type="Google" id="ProtNLM"/>
    </source>
</evidence>
<evidence type="ECO:0000256" key="6">
    <source>
        <dbReference type="ARBA" id="ARBA00023295"/>
    </source>
</evidence>
<reference evidence="10 11" key="1">
    <citation type="submission" date="2022-12" db="EMBL/GenBank/DDBJ databases">
        <title>Chromosome-scale assembly of the Ensete ventricosum genome.</title>
        <authorList>
            <person name="Dussert Y."/>
            <person name="Stocks J."/>
            <person name="Wendawek A."/>
            <person name="Woldeyes F."/>
            <person name="Nichols R.A."/>
            <person name="Borrell J.S."/>
        </authorList>
    </citation>
    <scope>NUCLEOTIDE SEQUENCE [LARGE SCALE GENOMIC DNA]</scope>
    <source>
        <strain evidence="11">cv. Maze</strain>
        <tissue evidence="10">Seeds</tissue>
    </source>
</reference>
<sequence length="383" mass="40715">MAAPAVLGLLLLTLTSAVGYKTYNVLDFKAVGDGQADDTNAFVQAWAAACADTIRPVLLVPPGKTFLIGETQLSGPCNSSVDFQLQGNVVAPNWQWTKKDKTNLLTFTNVNRLTLHGSGEIDGRGQLWWDLFKNKTLAFAHCNDLYVKGITIKNSADKHMTFFACVGVNINWIKITAPGDSPNTDGMYFSSCQNVTVSGSRIGTGDDCIAIGPGCSNINISSVQCGPGHGFSIGSLGKDGATQTVENISVSDSSVTDGLTGARIKTWQGGSGYVRGVVFEGMRVRSVQTPIMIDQFYCTSNNCQNHTTAVAISDVHYANIYGTATDVNPIKILCSESVPCQGIHLEKVKLSMAEGTTPLTSVCINVKDGQVNQVDPDVQCVAG</sequence>
<evidence type="ECO:0000256" key="7">
    <source>
        <dbReference type="ARBA" id="ARBA00023316"/>
    </source>
</evidence>
<keyword evidence="7" id="KW-0961">Cell wall biogenesis/degradation</keyword>
<feature type="signal peptide" evidence="9">
    <location>
        <begin position="1"/>
        <end position="19"/>
    </location>
</feature>
<organism evidence="10 11">
    <name type="scientific">Ensete ventricosum</name>
    <name type="common">Abyssinian banana</name>
    <name type="synonym">Musa ensete</name>
    <dbReference type="NCBI Taxonomy" id="4639"/>
    <lineage>
        <taxon>Eukaryota</taxon>
        <taxon>Viridiplantae</taxon>
        <taxon>Streptophyta</taxon>
        <taxon>Embryophyta</taxon>
        <taxon>Tracheophyta</taxon>
        <taxon>Spermatophyta</taxon>
        <taxon>Magnoliopsida</taxon>
        <taxon>Liliopsida</taxon>
        <taxon>Zingiberales</taxon>
        <taxon>Musaceae</taxon>
        <taxon>Ensete</taxon>
    </lineage>
</organism>
<dbReference type="SUPFAM" id="SSF51126">
    <property type="entry name" value="Pectin lyase-like"/>
    <property type="match status" value="1"/>
</dbReference>
<evidence type="ECO:0000313" key="11">
    <source>
        <dbReference type="Proteomes" id="UP001222027"/>
    </source>
</evidence>
<dbReference type="PANTHER" id="PTHR31375">
    <property type="match status" value="1"/>
</dbReference>
<dbReference type="EMBL" id="JAQQAF010000006">
    <property type="protein sequence ID" value="KAJ8480356.1"/>
    <property type="molecule type" value="Genomic_DNA"/>
</dbReference>
<evidence type="ECO:0000256" key="5">
    <source>
        <dbReference type="ARBA" id="ARBA00022801"/>
    </source>
</evidence>
<comment type="similarity">
    <text evidence="2 8">Belongs to the glycosyl hydrolase 28 family.</text>
</comment>
<dbReference type="AlphaFoldDB" id="A0AAV8QNP9"/>
<dbReference type="GO" id="GO:0004650">
    <property type="term" value="F:polygalacturonase activity"/>
    <property type="evidence" value="ECO:0007669"/>
    <property type="project" value="InterPro"/>
</dbReference>
<name>A0AAV8QNP9_ENSVE</name>
<evidence type="ECO:0000256" key="1">
    <source>
        <dbReference type="ARBA" id="ARBA00004191"/>
    </source>
</evidence>
<dbReference type="GO" id="GO:0005975">
    <property type="term" value="P:carbohydrate metabolic process"/>
    <property type="evidence" value="ECO:0007669"/>
    <property type="project" value="InterPro"/>
</dbReference>
<evidence type="ECO:0000313" key="10">
    <source>
        <dbReference type="EMBL" id="KAJ8480356.1"/>
    </source>
</evidence>
<keyword evidence="11" id="KW-1185">Reference proteome</keyword>
<feature type="chain" id="PRO_5043709438" description="Polygalacturonase" evidence="9">
    <location>
        <begin position="20"/>
        <end position="383"/>
    </location>
</feature>
<dbReference type="Proteomes" id="UP001222027">
    <property type="component" value="Unassembled WGS sequence"/>
</dbReference>
<protein>
    <recommendedName>
        <fullName evidence="12">Polygalacturonase</fullName>
    </recommendedName>
</protein>
<keyword evidence="9" id="KW-0732">Signal</keyword>
<keyword evidence="5 8" id="KW-0378">Hydrolase</keyword>
<evidence type="ECO:0000256" key="4">
    <source>
        <dbReference type="ARBA" id="ARBA00022525"/>
    </source>
</evidence>
<evidence type="ECO:0000256" key="2">
    <source>
        <dbReference type="ARBA" id="ARBA00008834"/>
    </source>
</evidence>
<comment type="subcellular location">
    <subcellularLocation>
        <location evidence="1">Secreted</location>
        <location evidence="1">Cell wall</location>
    </subcellularLocation>
</comment>
<dbReference type="InterPro" id="IPR012334">
    <property type="entry name" value="Pectin_lyas_fold"/>
</dbReference>
<keyword evidence="6 8" id="KW-0326">Glycosidase</keyword>
<evidence type="ECO:0000256" key="9">
    <source>
        <dbReference type="SAM" id="SignalP"/>
    </source>
</evidence>
<accession>A0AAV8QNP9</accession>
<evidence type="ECO:0000256" key="8">
    <source>
        <dbReference type="RuleBase" id="RU361169"/>
    </source>
</evidence>
<dbReference type="Gene3D" id="2.160.20.10">
    <property type="entry name" value="Single-stranded right-handed beta-helix, Pectin lyase-like"/>
    <property type="match status" value="1"/>
</dbReference>
<evidence type="ECO:0000256" key="3">
    <source>
        <dbReference type="ARBA" id="ARBA00022512"/>
    </source>
</evidence>
<dbReference type="Pfam" id="PF00295">
    <property type="entry name" value="Glyco_hydro_28"/>
    <property type="match status" value="1"/>
</dbReference>
<dbReference type="InterPro" id="IPR000743">
    <property type="entry name" value="Glyco_hydro_28"/>
</dbReference>
<proteinExistence type="inferred from homology"/>
<dbReference type="GO" id="GO:0071555">
    <property type="term" value="P:cell wall organization"/>
    <property type="evidence" value="ECO:0007669"/>
    <property type="project" value="UniProtKB-KW"/>
</dbReference>
<dbReference type="InterPro" id="IPR011050">
    <property type="entry name" value="Pectin_lyase_fold/virulence"/>
</dbReference>